<proteinExistence type="predicted"/>
<protein>
    <submittedName>
        <fullName evidence="1">Uncharacterized protein</fullName>
    </submittedName>
</protein>
<gene>
    <name evidence="1" type="ORF">CO030_03580</name>
</gene>
<organism evidence="1 2">
    <name type="scientific">Candidatus Magasanikbacteria bacterium CG_4_9_14_0_2_um_filter_42_11</name>
    <dbReference type="NCBI Taxonomy" id="1974643"/>
    <lineage>
        <taxon>Bacteria</taxon>
        <taxon>Candidatus Magasanikiibacteriota</taxon>
    </lineage>
</organism>
<dbReference type="Proteomes" id="UP000231456">
    <property type="component" value="Unassembled WGS sequence"/>
</dbReference>
<sequence>MERKDTSGSIVNDQEFSTVDVREATEKKIAELKVEAQKIYDMDLLSFQKGELLAPIYEELEGLLIKPREQLAQLMKEI</sequence>
<name>A0A2M8F9C5_9BACT</name>
<feature type="non-terminal residue" evidence="1">
    <location>
        <position position="78"/>
    </location>
</feature>
<evidence type="ECO:0000313" key="2">
    <source>
        <dbReference type="Proteomes" id="UP000231456"/>
    </source>
</evidence>
<accession>A0A2M8F9C5</accession>
<evidence type="ECO:0000313" key="1">
    <source>
        <dbReference type="EMBL" id="PJC52308.1"/>
    </source>
</evidence>
<reference evidence="2" key="1">
    <citation type="submission" date="2017-09" db="EMBL/GenBank/DDBJ databases">
        <title>Depth-based differentiation of microbial function through sediment-hosted aquifers and enrichment of novel symbionts in the deep terrestrial subsurface.</title>
        <authorList>
            <person name="Probst A.J."/>
            <person name="Ladd B."/>
            <person name="Jarett J.K."/>
            <person name="Geller-Mcgrath D.E."/>
            <person name="Sieber C.M.K."/>
            <person name="Emerson J.B."/>
            <person name="Anantharaman K."/>
            <person name="Thomas B.C."/>
            <person name="Malmstrom R."/>
            <person name="Stieglmeier M."/>
            <person name="Klingl A."/>
            <person name="Woyke T."/>
            <person name="Ryan C.M."/>
            <person name="Banfield J.F."/>
        </authorList>
    </citation>
    <scope>NUCLEOTIDE SEQUENCE [LARGE SCALE GENOMIC DNA]</scope>
</reference>
<dbReference type="EMBL" id="PFRH01000114">
    <property type="protein sequence ID" value="PJC52308.1"/>
    <property type="molecule type" value="Genomic_DNA"/>
</dbReference>
<comment type="caution">
    <text evidence="1">The sequence shown here is derived from an EMBL/GenBank/DDBJ whole genome shotgun (WGS) entry which is preliminary data.</text>
</comment>
<dbReference type="AlphaFoldDB" id="A0A2M8F9C5"/>